<evidence type="ECO:0000313" key="2">
    <source>
        <dbReference type="Proteomes" id="UP001062846"/>
    </source>
</evidence>
<organism evidence="1 2">
    <name type="scientific">Rhododendron molle</name>
    <name type="common">Chinese azalea</name>
    <name type="synonym">Azalea mollis</name>
    <dbReference type="NCBI Taxonomy" id="49168"/>
    <lineage>
        <taxon>Eukaryota</taxon>
        <taxon>Viridiplantae</taxon>
        <taxon>Streptophyta</taxon>
        <taxon>Embryophyta</taxon>
        <taxon>Tracheophyta</taxon>
        <taxon>Spermatophyta</taxon>
        <taxon>Magnoliopsida</taxon>
        <taxon>eudicotyledons</taxon>
        <taxon>Gunneridae</taxon>
        <taxon>Pentapetalae</taxon>
        <taxon>asterids</taxon>
        <taxon>Ericales</taxon>
        <taxon>Ericaceae</taxon>
        <taxon>Ericoideae</taxon>
        <taxon>Rhodoreae</taxon>
        <taxon>Rhododendron</taxon>
    </lineage>
</organism>
<dbReference type="Proteomes" id="UP001062846">
    <property type="component" value="Chromosome 13"/>
</dbReference>
<evidence type="ECO:0000313" key="1">
    <source>
        <dbReference type="EMBL" id="KAI8523441.1"/>
    </source>
</evidence>
<protein>
    <submittedName>
        <fullName evidence="1">Uncharacterized protein</fullName>
    </submittedName>
</protein>
<gene>
    <name evidence="1" type="ORF">RHMOL_Rhmol13G0073800</name>
</gene>
<proteinExistence type="predicted"/>
<comment type="caution">
    <text evidence="1">The sequence shown here is derived from an EMBL/GenBank/DDBJ whole genome shotgun (WGS) entry which is preliminary data.</text>
</comment>
<dbReference type="EMBL" id="CM046400">
    <property type="protein sequence ID" value="KAI8523441.1"/>
    <property type="molecule type" value="Genomic_DNA"/>
</dbReference>
<keyword evidence="2" id="KW-1185">Reference proteome</keyword>
<sequence>MIQEDQQLSCPLCSMQLETPSHLLLFCQFSWSVWSLILDWWHVVWVCPSSLAELALWWFDNRFGTSEEKLWEGYFYATLWSLWLVRNDYVFNNATTSIEEVGELVKTRVAMWMKSKFEIKFYSVEDFRLFLDGVRKLKF</sequence>
<name>A0ACC0L4J8_RHOML</name>
<reference evidence="1" key="1">
    <citation type="submission" date="2022-02" db="EMBL/GenBank/DDBJ databases">
        <title>Plant Genome Project.</title>
        <authorList>
            <person name="Zhang R.-G."/>
        </authorList>
    </citation>
    <scope>NUCLEOTIDE SEQUENCE</scope>
    <source>
        <strain evidence="1">AT1</strain>
    </source>
</reference>
<accession>A0ACC0L4J8</accession>